<dbReference type="InterPro" id="IPR050248">
    <property type="entry name" value="Polysacc_deacetylase_ArnD"/>
</dbReference>
<dbReference type="Gene3D" id="3.20.20.370">
    <property type="entry name" value="Glycoside hydrolase/deacetylase"/>
    <property type="match status" value="1"/>
</dbReference>
<dbReference type="EC" id="3.-.-.-" evidence="4"/>
<dbReference type="GO" id="GO:0016787">
    <property type="term" value="F:hydrolase activity"/>
    <property type="evidence" value="ECO:0007669"/>
    <property type="project" value="UniProtKB-KW"/>
</dbReference>
<name>A0ABT8WNX3_9FLAO</name>
<comment type="caution">
    <text evidence="4">The sequence shown here is derived from an EMBL/GenBank/DDBJ whole genome shotgun (WGS) entry which is preliminary data.</text>
</comment>
<reference evidence="4" key="1">
    <citation type="submission" date="2023-07" db="EMBL/GenBank/DDBJ databases">
        <title>Two novel species in the genus Flavivirga.</title>
        <authorList>
            <person name="Kwon K."/>
        </authorList>
    </citation>
    <scope>NUCLEOTIDE SEQUENCE</scope>
    <source>
        <strain evidence="4">KACC 14158</strain>
    </source>
</reference>
<dbReference type="EMBL" id="JAUOEL010000003">
    <property type="protein sequence ID" value="MDO5974679.1"/>
    <property type="molecule type" value="Genomic_DNA"/>
</dbReference>
<dbReference type="PANTHER" id="PTHR10587:SF133">
    <property type="entry name" value="CHITIN DEACETYLASE 1-RELATED"/>
    <property type="match status" value="1"/>
</dbReference>
<dbReference type="PROSITE" id="PS51677">
    <property type="entry name" value="NODB"/>
    <property type="match status" value="1"/>
</dbReference>
<dbReference type="PANTHER" id="PTHR10587">
    <property type="entry name" value="GLYCOSYL TRANSFERASE-RELATED"/>
    <property type="match status" value="1"/>
</dbReference>
<dbReference type="SUPFAM" id="SSF88713">
    <property type="entry name" value="Glycoside hydrolase/deacetylase"/>
    <property type="match status" value="1"/>
</dbReference>
<evidence type="ECO:0000313" key="4">
    <source>
        <dbReference type="EMBL" id="MDO5974679.1"/>
    </source>
</evidence>
<evidence type="ECO:0000256" key="1">
    <source>
        <dbReference type="ARBA" id="ARBA00022723"/>
    </source>
</evidence>
<dbReference type="CDD" id="cd10917">
    <property type="entry name" value="CE4_NodB_like_6s_7s"/>
    <property type="match status" value="1"/>
</dbReference>
<dbReference type="InterPro" id="IPR002509">
    <property type="entry name" value="NODB_dom"/>
</dbReference>
<dbReference type="Pfam" id="PF01522">
    <property type="entry name" value="Polysacc_deac_1"/>
    <property type="match status" value="1"/>
</dbReference>
<keyword evidence="2 4" id="KW-0378">Hydrolase</keyword>
<evidence type="ECO:0000256" key="2">
    <source>
        <dbReference type="ARBA" id="ARBA00022801"/>
    </source>
</evidence>
<proteinExistence type="predicted"/>
<feature type="domain" description="NodB homology" evidence="3">
    <location>
        <begin position="28"/>
        <end position="220"/>
    </location>
</feature>
<gene>
    <name evidence="4" type="ORF">Q4Q40_10835</name>
</gene>
<dbReference type="InterPro" id="IPR011330">
    <property type="entry name" value="Glyco_hydro/deAcase_b/a-brl"/>
</dbReference>
<keyword evidence="1" id="KW-0479">Metal-binding</keyword>
<sequence length="224" mass="25753">MTLIPIKTPLLVKKIFPNYVWDIPTTDKVIYLTFDDGPTPEITNWTLNTLKEYNAKATFFCIGNNIKKHPDIFQNILDDGHSIGNHTYNHVKGWRTKSEDYLKNVEETQRIINDQISNSNSKIVNHQSSVVNLFRPPHGQITPKQGRKLITLGYKIIMWDVLSFDWQNNVSKETCLNNVTSKATNGSIIVFHDSVKASKNMLYTLPKTLEFFSKKGYTFKAIKD</sequence>
<accession>A0ABT8WNX3</accession>
<evidence type="ECO:0000313" key="5">
    <source>
        <dbReference type="Proteomes" id="UP001176806"/>
    </source>
</evidence>
<keyword evidence="5" id="KW-1185">Reference proteome</keyword>
<evidence type="ECO:0000259" key="3">
    <source>
        <dbReference type="PROSITE" id="PS51677"/>
    </source>
</evidence>
<protein>
    <submittedName>
        <fullName evidence="4">Polysaccharide deacetylase family protein</fullName>
        <ecNumber evidence="4">3.-.-.-</ecNumber>
    </submittedName>
</protein>
<dbReference type="Proteomes" id="UP001176806">
    <property type="component" value="Unassembled WGS sequence"/>
</dbReference>
<organism evidence="4 5">
    <name type="scientific">Flavivirga jejuensis</name>
    <dbReference type="NCBI Taxonomy" id="870487"/>
    <lineage>
        <taxon>Bacteria</taxon>
        <taxon>Pseudomonadati</taxon>
        <taxon>Bacteroidota</taxon>
        <taxon>Flavobacteriia</taxon>
        <taxon>Flavobacteriales</taxon>
        <taxon>Flavobacteriaceae</taxon>
        <taxon>Flavivirga</taxon>
    </lineage>
</organism>
<dbReference type="RefSeq" id="WP_303301809.1">
    <property type="nucleotide sequence ID" value="NZ_BAABDA010000050.1"/>
</dbReference>